<sequence>LLRTEAQYTATRIPCVMHVRSRHFIHHRRQHPSIIHPYIYSCMEEAGRRPRWSCHGNHVTGIPMVSEAFGRNRVGGKDRAWSHPLTIPAQVTPLFQA</sequence>
<dbReference type="Proteomes" id="UP000499080">
    <property type="component" value="Unassembled WGS sequence"/>
</dbReference>
<dbReference type="EMBL" id="BGPR01000005">
    <property type="protein sequence ID" value="GBL74363.1"/>
    <property type="molecule type" value="Genomic_DNA"/>
</dbReference>
<organism evidence="1 2">
    <name type="scientific">Araneus ventricosus</name>
    <name type="common">Orbweaver spider</name>
    <name type="synonym">Epeira ventricosa</name>
    <dbReference type="NCBI Taxonomy" id="182803"/>
    <lineage>
        <taxon>Eukaryota</taxon>
        <taxon>Metazoa</taxon>
        <taxon>Ecdysozoa</taxon>
        <taxon>Arthropoda</taxon>
        <taxon>Chelicerata</taxon>
        <taxon>Arachnida</taxon>
        <taxon>Araneae</taxon>
        <taxon>Araneomorphae</taxon>
        <taxon>Entelegynae</taxon>
        <taxon>Araneoidea</taxon>
        <taxon>Araneidae</taxon>
        <taxon>Araneus</taxon>
    </lineage>
</organism>
<proteinExistence type="predicted"/>
<gene>
    <name evidence="1" type="ORF">AVEN_235337-2_2</name>
</gene>
<accession>A0A4Y2A3R8</accession>
<protein>
    <submittedName>
        <fullName evidence="1">Uncharacterized protein</fullName>
    </submittedName>
</protein>
<comment type="caution">
    <text evidence="1">The sequence shown here is derived from an EMBL/GenBank/DDBJ whole genome shotgun (WGS) entry which is preliminary data.</text>
</comment>
<keyword evidence="2" id="KW-1185">Reference proteome</keyword>
<feature type="non-terminal residue" evidence="1">
    <location>
        <position position="1"/>
    </location>
</feature>
<name>A0A4Y2A3R8_ARAVE</name>
<dbReference type="AlphaFoldDB" id="A0A4Y2A3R8"/>
<reference evidence="1 2" key="1">
    <citation type="journal article" date="2019" name="Sci. Rep.">
        <title>Orb-weaving spider Araneus ventricosus genome elucidates the spidroin gene catalogue.</title>
        <authorList>
            <person name="Kono N."/>
            <person name="Nakamura H."/>
            <person name="Ohtoshi R."/>
            <person name="Moran D.A.P."/>
            <person name="Shinohara A."/>
            <person name="Yoshida Y."/>
            <person name="Fujiwara M."/>
            <person name="Mori M."/>
            <person name="Tomita M."/>
            <person name="Arakawa K."/>
        </authorList>
    </citation>
    <scope>NUCLEOTIDE SEQUENCE [LARGE SCALE GENOMIC DNA]</scope>
</reference>
<evidence type="ECO:0000313" key="1">
    <source>
        <dbReference type="EMBL" id="GBL74363.1"/>
    </source>
</evidence>
<evidence type="ECO:0000313" key="2">
    <source>
        <dbReference type="Proteomes" id="UP000499080"/>
    </source>
</evidence>
<dbReference type="OrthoDB" id="10550050at2759"/>